<dbReference type="EMBL" id="KV875101">
    <property type="protein sequence ID" value="OIW25759.1"/>
    <property type="molecule type" value="Genomic_DNA"/>
</dbReference>
<keyword evidence="3" id="KW-1185">Reference proteome</keyword>
<accession>A0A1J7IDJ3</accession>
<sequence>MLACRKICNSAHLQIITRQRQEGGGLQTRRHSTDVVSSRLLYPVWELPNHHWELHVGWIRYYRGPSWTGRLSNRNDTNFPQEQPWMEPCLQYDMHVWHNNYDDASRTQSRHAQPFLPSFHFHSIPCSSENIPSQKAHACFPYPPDLWFLKIKPSQAIARFQRGQNTRHKPSWHLSSSPSCEHSMSP</sequence>
<evidence type="ECO:0000313" key="3">
    <source>
        <dbReference type="Proteomes" id="UP000182658"/>
    </source>
</evidence>
<reference evidence="2 3" key="1">
    <citation type="submission" date="2016-10" db="EMBL/GenBank/DDBJ databases">
        <title>Draft genome sequence of Coniochaeta ligniaria NRRL30616, a lignocellulolytic fungus for bioabatement of inhibitors in plant biomass hydrolysates.</title>
        <authorList>
            <consortium name="DOE Joint Genome Institute"/>
            <person name="Jimenez D.J."/>
            <person name="Hector R.E."/>
            <person name="Riley R."/>
            <person name="Sun H."/>
            <person name="Grigoriev I.V."/>
            <person name="Van Elsas J.D."/>
            <person name="Nichols N.N."/>
        </authorList>
    </citation>
    <scope>NUCLEOTIDE SEQUENCE [LARGE SCALE GENOMIC DNA]</scope>
    <source>
        <strain evidence="2 3">NRRL 30616</strain>
    </source>
</reference>
<dbReference type="AlphaFoldDB" id="A0A1J7IDJ3"/>
<organism evidence="2 3">
    <name type="scientific">Coniochaeta ligniaria NRRL 30616</name>
    <dbReference type="NCBI Taxonomy" id="1408157"/>
    <lineage>
        <taxon>Eukaryota</taxon>
        <taxon>Fungi</taxon>
        <taxon>Dikarya</taxon>
        <taxon>Ascomycota</taxon>
        <taxon>Pezizomycotina</taxon>
        <taxon>Sordariomycetes</taxon>
        <taxon>Sordariomycetidae</taxon>
        <taxon>Coniochaetales</taxon>
        <taxon>Coniochaetaceae</taxon>
        <taxon>Coniochaeta</taxon>
    </lineage>
</organism>
<gene>
    <name evidence="2" type="ORF">CONLIGDRAFT_503867</name>
</gene>
<protein>
    <submittedName>
        <fullName evidence="2">Uncharacterized protein</fullName>
    </submittedName>
</protein>
<proteinExistence type="predicted"/>
<dbReference type="Proteomes" id="UP000182658">
    <property type="component" value="Unassembled WGS sequence"/>
</dbReference>
<name>A0A1J7IDJ3_9PEZI</name>
<dbReference type="InParanoid" id="A0A1J7IDJ3"/>
<feature type="compositionally biased region" description="Low complexity" evidence="1">
    <location>
        <begin position="172"/>
        <end position="186"/>
    </location>
</feature>
<evidence type="ECO:0000313" key="2">
    <source>
        <dbReference type="EMBL" id="OIW25759.1"/>
    </source>
</evidence>
<evidence type="ECO:0000256" key="1">
    <source>
        <dbReference type="SAM" id="MobiDB-lite"/>
    </source>
</evidence>
<feature type="region of interest" description="Disordered" evidence="1">
    <location>
        <begin position="161"/>
        <end position="186"/>
    </location>
</feature>